<name>A0AAD0RL71_PSEO7</name>
<accession>A0AAD0RL71</accession>
<dbReference type="Proteomes" id="UP000258102">
    <property type="component" value="Chromosome 1"/>
</dbReference>
<evidence type="ECO:0000313" key="2">
    <source>
        <dbReference type="Proteomes" id="UP000258102"/>
    </source>
</evidence>
<evidence type="ECO:0000313" key="1">
    <source>
        <dbReference type="EMBL" id="AXR03868.1"/>
    </source>
</evidence>
<proteinExistence type="predicted"/>
<reference evidence="1 2" key="1">
    <citation type="submission" date="2018-08" db="EMBL/GenBank/DDBJ databases">
        <title>Whole Genome Sequences of Two Pseudoalteromonas piscicida Strains, DE1-A and DE2-A, which Exhibit Strong Antibacterial Activity against Vibrio vulnificus.</title>
        <authorList>
            <person name="Richards G.P."/>
            <person name="Needleman D.S."/>
            <person name="Watson M.A."/>
            <person name="Polson S.W."/>
        </authorList>
    </citation>
    <scope>NUCLEOTIDE SEQUENCE [LARGE SCALE GENOMIC DNA]</scope>
    <source>
        <strain evidence="1 2">DE2-A</strain>
    </source>
</reference>
<dbReference type="EMBL" id="CP031761">
    <property type="protein sequence ID" value="AXR03868.1"/>
    <property type="molecule type" value="Genomic_DNA"/>
</dbReference>
<dbReference type="KEGG" id="ppis:B1L02_18440"/>
<dbReference type="RefSeq" id="WP_088532200.1">
    <property type="nucleotide sequence ID" value="NZ_CP021646.1"/>
</dbReference>
<dbReference type="AlphaFoldDB" id="A0AAD0RL71"/>
<organism evidence="1 2">
    <name type="scientific">Pseudoalteromonas piscicida</name>
    <dbReference type="NCBI Taxonomy" id="43662"/>
    <lineage>
        <taxon>Bacteria</taxon>
        <taxon>Pseudomonadati</taxon>
        <taxon>Pseudomonadota</taxon>
        <taxon>Gammaproteobacteria</taxon>
        <taxon>Alteromonadales</taxon>
        <taxon>Pseudoalteromonadaceae</taxon>
        <taxon>Pseudoalteromonas</taxon>
    </lineage>
</organism>
<gene>
    <name evidence="1" type="ORF">D0511_18525</name>
</gene>
<sequence>MKVKNKELYCYTFPFVRRFKCREIKSLDVSDKKVNIEFKDAVADVDVDYFFGIKSEIKNSELNNALVEKGFFVTISFS</sequence>
<protein>
    <submittedName>
        <fullName evidence="1">Uncharacterized protein</fullName>
    </submittedName>
</protein>